<organism evidence="3 4">
    <name type="scientific">Lactuca sativa</name>
    <name type="common">Garden lettuce</name>
    <dbReference type="NCBI Taxonomy" id="4236"/>
    <lineage>
        <taxon>Eukaryota</taxon>
        <taxon>Viridiplantae</taxon>
        <taxon>Streptophyta</taxon>
        <taxon>Embryophyta</taxon>
        <taxon>Tracheophyta</taxon>
        <taxon>Spermatophyta</taxon>
        <taxon>Magnoliopsida</taxon>
        <taxon>eudicotyledons</taxon>
        <taxon>Gunneridae</taxon>
        <taxon>Pentapetalae</taxon>
        <taxon>asterids</taxon>
        <taxon>campanulids</taxon>
        <taxon>Asterales</taxon>
        <taxon>Asteraceae</taxon>
        <taxon>Cichorioideae</taxon>
        <taxon>Cichorieae</taxon>
        <taxon>Lactucinae</taxon>
        <taxon>Lactuca</taxon>
    </lineage>
</organism>
<comment type="caution">
    <text evidence="3">The sequence shown here is derived from an EMBL/GenBank/DDBJ whole genome shotgun (WGS) entry which is preliminary data.</text>
</comment>
<feature type="compositionally biased region" description="Polar residues" evidence="1">
    <location>
        <begin position="146"/>
        <end position="156"/>
    </location>
</feature>
<protein>
    <recommendedName>
        <fullName evidence="2">Reverse transcriptase Ty1/copia-type domain-containing protein</fullName>
    </recommendedName>
</protein>
<accession>A0A9R1VTS3</accession>
<evidence type="ECO:0000313" key="3">
    <source>
        <dbReference type="EMBL" id="KAJ0211828.1"/>
    </source>
</evidence>
<dbReference type="EMBL" id="NBSK02000004">
    <property type="protein sequence ID" value="KAJ0211828.1"/>
    <property type="molecule type" value="Genomic_DNA"/>
</dbReference>
<feature type="region of interest" description="Disordered" evidence="1">
    <location>
        <begin position="145"/>
        <end position="171"/>
    </location>
</feature>
<evidence type="ECO:0000313" key="4">
    <source>
        <dbReference type="Proteomes" id="UP000235145"/>
    </source>
</evidence>
<keyword evidence="4" id="KW-1185">Reference proteome</keyword>
<gene>
    <name evidence="3" type="ORF">LSAT_V11C400170400</name>
</gene>
<evidence type="ECO:0000256" key="1">
    <source>
        <dbReference type="SAM" id="MobiDB-lite"/>
    </source>
</evidence>
<dbReference type="InterPro" id="IPR013103">
    <property type="entry name" value="RVT_2"/>
</dbReference>
<evidence type="ECO:0000259" key="2">
    <source>
        <dbReference type="Pfam" id="PF07727"/>
    </source>
</evidence>
<dbReference type="AlphaFoldDB" id="A0A9R1VTS3"/>
<proteinExistence type="predicted"/>
<dbReference type="Pfam" id="PF07727">
    <property type="entry name" value="RVT_2"/>
    <property type="match status" value="1"/>
</dbReference>
<dbReference type="Proteomes" id="UP000235145">
    <property type="component" value="Unassembled WGS sequence"/>
</dbReference>
<name>A0A9R1VTS3_LACSA</name>
<reference evidence="3 4" key="1">
    <citation type="journal article" date="2017" name="Nat. Commun.">
        <title>Genome assembly with in vitro proximity ligation data and whole-genome triplication in lettuce.</title>
        <authorList>
            <person name="Reyes-Chin-Wo S."/>
            <person name="Wang Z."/>
            <person name="Yang X."/>
            <person name="Kozik A."/>
            <person name="Arikit S."/>
            <person name="Song C."/>
            <person name="Xia L."/>
            <person name="Froenicke L."/>
            <person name="Lavelle D.O."/>
            <person name="Truco M.J."/>
            <person name="Xia R."/>
            <person name="Zhu S."/>
            <person name="Xu C."/>
            <person name="Xu H."/>
            <person name="Xu X."/>
            <person name="Cox K."/>
            <person name="Korf I."/>
            <person name="Meyers B.C."/>
            <person name="Michelmore R.W."/>
        </authorList>
    </citation>
    <scope>NUCLEOTIDE SEQUENCE [LARGE SCALE GENOMIC DNA]</scope>
    <source>
        <strain evidence="4">cv. Salinas</strain>
        <tissue evidence="3">Seedlings</tissue>
    </source>
</reference>
<feature type="domain" description="Reverse transcriptase Ty1/copia-type" evidence="2">
    <location>
        <begin position="240"/>
        <end position="284"/>
    </location>
</feature>
<sequence length="284" mass="32492">MKCKKWHLTVTLRDVLHVLTISKGLVYVDKFDKGRFKMKLEKGGIVSTKGRIYVGRANNYSYIIFPLVTRVVQVGQSGGSNVENVSYVGMNDVTDGMIANVNEVNFSGSLQALMSCGKAYRLLHIESGVVVEFFEDKFFRDDENSSHITPTSTSQEIFPPPPIAKEPRRSTRSRIEKSFRDYLYSYLVEGTQKKVKREVIFSINLDDDPKTFTKSMTSRDAALWKEAISDEMDLIIGNGYWELADLPKRRRPIGSKWIFKRKYHPYGSISTYKARLVAKGYVQR</sequence>